<dbReference type="NCBIfam" id="NF040982">
    <property type="entry name" value="ComGD"/>
    <property type="match status" value="1"/>
</dbReference>
<protein>
    <submittedName>
        <fullName evidence="4">Type II secretion system protein</fullName>
    </submittedName>
</protein>
<reference evidence="4 5" key="1">
    <citation type="submission" date="2021-02" db="EMBL/GenBank/DDBJ databases">
        <title>Complete genome sequence of Lactococcus lactis strain K_LL004.</title>
        <authorList>
            <person name="Kim H.B."/>
        </authorList>
    </citation>
    <scope>NUCLEOTIDE SEQUENCE [LARGE SCALE GENOMIC DNA]</scope>
    <source>
        <strain evidence="4 5">K_LL004</strain>
    </source>
</reference>
<evidence type="ECO:0000256" key="2">
    <source>
        <dbReference type="ARBA" id="ARBA00023287"/>
    </source>
</evidence>
<keyword evidence="3" id="KW-1133">Transmembrane helix</keyword>
<dbReference type="AlphaFoldDB" id="A0AA45KHY2"/>
<keyword evidence="3" id="KW-0812">Transmembrane</keyword>
<gene>
    <name evidence="4" type="ORF">JW886_00350</name>
</gene>
<dbReference type="InterPro" id="IPR016785">
    <property type="entry name" value="ComGD"/>
</dbReference>
<proteinExistence type="predicted"/>
<dbReference type="InterPro" id="IPR012902">
    <property type="entry name" value="N_methyl_site"/>
</dbReference>
<dbReference type="GO" id="GO:0009986">
    <property type="term" value="C:cell surface"/>
    <property type="evidence" value="ECO:0007669"/>
    <property type="project" value="UniProtKB-SubCell"/>
</dbReference>
<keyword evidence="2" id="KW-0178">Competence</keyword>
<sequence length="143" mass="16851">MLKIKMKRELWTIRGFTLLETLIVLSVTVLITLTFSINLESTLHRIKGELFILRFEHFYKITQEDAALFAEKESISVKNKRLYWEKEYIDLPQEVDCSTFLITFDEKGENSSLQKVSFYLPEEKKTIIYQLELGSGKFKKEVS</sequence>
<evidence type="ECO:0000256" key="3">
    <source>
        <dbReference type="SAM" id="Phobius"/>
    </source>
</evidence>
<keyword evidence="3" id="KW-0472">Membrane</keyword>
<dbReference type="Proteomes" id="UP000663608">
    <property type="component" value="Chromosome"/>
</dbReference>
<organism evidence="4 5">
    <name type="scientific">Lactococcus taiwanensis</name>
    <dbReference type="NCBI Taxonomy" id="1151742"/>
    <lineage>
        <taxon>Bacteria</taxon>
        <taxon>Bacillati</taxon>
        <taxon>Bacillota</taxon>
        <taxon>Bacilli</taxon>
        <taxon>Lactobacillales</taxon>
        <taxon>Streptococcaceae</taxon>
        <taxon>Lactococcus</taxon>
    </lineage>
</organism>
<evidence type="ECO:0000313" key="5">
    <source>
        <dbReference type="Proteomes" id="UP000663608"/>
    </source>
</evidence>
<evidence type="ECO:0000313" key="4">
    <source>
        <dbReference type="EMBL" id="QSE77599.1"/>
    </source>
</evidence>
<keyword evidence="5" id="KW-1185">Reference proteome</keyword>
<comment type="subcellular location">
    <subcellularLocation>
        <location evidence="1">Cell surface</location>
    </subcellularLocation>
</comment>
<feature type="transmembrane region" description="Helical" evidence="3">
    <location>
        <begin position="12"/>
        <end position="37"/>
    </location>
</feature>
<name>A0AA45KHY2_9LACT</name>
<dbReference type="GO" id="GO:0030420">
    <property type="term" value="P:establishment of competence for transformation"/>
    <property type="evidence" value="ECO:0007669"/>
    <property type="project" value="UniProtKB-KW"/>
</dbReference>
<dbReference type="PROSITE" id="PS00409">
    <property type="entry name" value="PROKAR_NTER_METHYL"/>
    <property type="match status" value="1"/>
</dbReference>
<dbReference type="KEGG" id="lti:JW886_00350"/>
<accession>A0AA45KHY2</accession>
<evidence type="ECO:0000256" key="1">
    <source>
        <dbReference type="ARBA" id="ARBA00004241"/>
    </source>
</evidence>
<dbReference type="EMBL" id="CP070872">
    <property type="protein sequence ID" value="QSE77599.1"/>
    <property type="molecule type" value="Genomic_DNA"/>
</dbReference>